<dbReference type="GO" id="GO:0016747">
    <property type="term" value="F:acyltransferase activity, transferring groups other than amino-acyl groups"/>
    <property type="evidence" value="ECO:0007669"/>
    <property type="project" value="InterPro"/>
</dbReference>
<dbReference type="Proteomes" id="UP000814353">
    <property type="component" value="Unassembled WGS sequence"/>
</dbReference>
<protein>
    <submittedName>
        <fullName evidence="2">GNAT family N-acetyltransferase</fullName>
    </submittedName>
</protein>
<reference evidence="3 5" key="1">
    <citation type="submission" date="2020-05" db="EMBL/GenBank/DDBJ databases">
        <title>Comparative genomic analysis of denitrifying bacteria from Halomonas genus.</title>
        <authorList>
            <person name="Wang L."/>
            <person name="Shao Z."/>
        </authorList>
    </citation>
    <scope>NUCLEOTIDE SEQUENCE [LARGE SCALE GENOMIC DNA]</scope>
    <source>
        <strain evidence="3 5">DSM 17331</strain>
    </source>
</reference>
<dbReference type="SUPFAM" id="SSF55729">
    <property type="entry name" value="Acyl-CoA N-acyltransferases (Nat)"/>
    <property type="match status" value="1"/>
</dbReference>
<name>A0A7W0AFA7_9GAMM</name>
<sequence length="188" mass="21438">MFELETARLRLRPLATRDLPELSSMLADPAVMQHSLRGVCDGATTRHFLDWCFDCYINYRTGPLALVDRHGGEFVGFSGVSPERIKGVTEWNLGYRLAKRYWGQGLATEAALASLEHAFEEKRFDSVVAIVEPEHAASLRVVEKAGFVGFDAMRFHKRPVRLYRMRRAQWLQRDTKEHAEAEMAVLGK</sequence>
<dbReference type="InterPro" id="IPR016181">
    <property type="entry name" value="Acyl_CoA_acyltransferase"/>
</dbReference>
<evidence type="ECO:0000313" key="2">
    <source>
        <dbReference type="EMBL" id="MBA2780998.1"/>
    </source>
</evidence>
<proteinExistence type="predicted"/>
<dbReference type="InterPro" id="IPR051531">
    <property type="entry name" value="N-acetyltransferase"/>
</dbReference>
<evidence type="ECO:0000259" key="1">
    <source>
        <dbReference type="PROSITE" id="PS51186"/>
    </source>
</evidence>
<keyword evidence="2" id="KW-0808">Transferase</keyword>
<dbReference type="AlphaFoldDB" id="A0A7W0AFA7"/>
<dbReference type="PANTHER" id="PTHR43792:SF1">
    <property type="entry name" value="N-ACETYLTRANSFERASE DOMAIN-CONTAINING PROTEIN"/>
    <property type="match status" value="1"/>
</dbReference>
<dbReference type="Gene3D" id="3.40.630.30">
    <property type="match status" value="1"/>
</dbReference>
<dbReference type="Pfam" id="PF13302">
    <property type="entry name" value="Acetyltransf_3"/>
    <property type="match status" value="1"/>
</dbReference>
<dbReference type="Proteomes" id="UP000518091">
    <property type="component" value="Unassembled WGS sequence"/>
</dbReference>
<evidence type="ECO:0000313" key="5">
    <source>
        <dbReference type="Proteomes" id="UP000814353"/>
    </source>
</evidence>
<dbReference type="PROSITE" id="PS51186">
    <property type="entry name" value="GNAT"/>
    <property type="match status" value="1"/>
</dbReference>
<dbReference type="PANTHER" id="PTHR43792">
    <property type="entry name" value="GNAT FAMILY, PUTATIVE (AFU_ORTHOLOGUE AFUA_3G00765)-RELATED-RELATED"/>
    <property type="match status" value="1"/>
</dbReference>
<dbReference type="EMBL" id="JACEFT010000040">
    <property type="protein sequence ID" value="MBA2780998.1"/>
    <property type="molecule type" value="Genomic_DNA"/>
</dbReference>
<dbReference type="InterPro" id="IPR000182">
    <property type="entry name" value="GNAT_dom"/>
</dbReference>
<dbReference type="RefSeq" id="WP_181516869.1">
    <property type="nucleotide sequence ID" value="NZ_JABFUB010000030.1"/>
</dbReference>
<gene>
    <name evidence="2" type="ORF">H1D44_19115</name>
    <name evidence="3" type="ORF">HOP48_19525</name>
</gene>
<reference evidence="2 4" key="2">
    <citation type="submission" date="2020-07" db="EMBL/GenBank/DDBJ databases">
        <title>Identification of Halomonas strains.</title>
        <authorList>
            <person name="Xiao Z."/>
            <person name="Shen J."/>
        </authorList>
    </citation>
    <scope>NUCLEOTIDE SEQUENCE [LARGE SCALE GENOMIC DNA]</scope>
    <source>
        <strain evidence="2 4">DSM 17331</strain>
    </source>
</reference>
<feature type="domain" description="N-acetyltransferase" evidence="1">
    <location>
        <begin position="9"/>
        <end position="170"/>
    </location>
</feature>
<organism evidence="2 4">
    <name type="scientific">Billgrantia kenyensis</name>
    <dbReference type="NCBI Taxonomy" id="321266"/>
    <lineage>
        <taxon>Bacteria</taxon>
        <taxon>Pseudomonadati</taxon>
        <taxon>Pseudomonadota</taxon>
        <taxon>Gammaproteobacteria</taxon>
        <taxon>Oceanospirillales</taxon>
        <taxon>Halomonadaceae</taxon>
        <taxon>Billgrantia</taxon>
    </lineage>
</organism>
<keyword evidence="5" id="KW-1185">Reference proteome</keyword>
<comment type="caution">
    <text evidence="2">The sequence shown here is derived from an EMBL/GenBank/DDBJ whole genome shotgun (WGS) entry which is preliminary data.</text>
</comment>
<evidence type="ECO:0000313" key="3">
    <source>
        <dbReference type="EMBL" id="MCG6663725.1"/>
    </source>
</evidence>
<accession>A0A7W0AFA7</accession>
<dbReference type="EMBL" id="JABFUB010000030">
    <property type="protein sequence ID" value="MCG6663725.1"/>
    <property type="molecule type" value="Genomic_DNA"/>
</dbReference>
<evidence type="ECO:0000313" key="4">
    <source>
        <dbReference type="Proteomes" id="UP000518091"/>
    </source>
</evidence>